<dbReference type="RefSeq" id="WP_183440204.1">
    <property type="nucleotide sequence ID" value="NZ_JACHXD010000003.1"/>
</dbReference>
<accession>A0A7W5FSY9</accession>
<sequence>MSAADSGNTVAITNQLNLTLTVYNTTSASPPTDPPSTEQSAYYPVYTKIATIAANATQNVDVPDALARLVICRGDNDFPITVYVPPIMGGGALTVAGGDLTACQTAWKFYQTYVSQPYAPLALQFTELLLDDGNLLTLNEQIGSFLSQNGYAGCDYFHFSIVAYWATNSLWAWPGSYYCYQPDNNPSEFVLPTIPVGQLVIANGAASYTPTGGAAVPLAFANSVLSSGGATSGSGILLTAVLRNLTWEGKPSENAMCFTGKNAGASFIAQPYADPPIPWWAVAYDMAYTGFLGVQIAMTVDMAAHVLSGIKNGIQYLAGKASDFISSVRSKFEGMGEDADPVASLGDPVEAINVDVDVDVDVDIDTDTDTDEDTDVDVDIDVDIDVDDDVFAIIDVDVDVDVDIDVDNVVDTVDVTDVDTDVDIDTDVNVEPGTITSLLQKMGNWIMTKGLPALVENLTIMAAFQGAQTLLNVWKNAAQKDLANLSPQQSTGLGLLINYLLNEKNSVSTRWTTVADYVQQAAPSAINQQTLLTSVLMTKNADADNALAAWRWSSSDESDAVRAMGKYTAADQQYQAYQALAAYTYKGQVLPVKVACGVAMKYTALLS</sequence>
<dbReference type="Proteomes" id="UP000541535">
    <property type="component" value="Unassembled WGS sequence"/>
</dbReference>
<evidence type="ECO:0000313" key="1">
    <source>
        <dbReference type="EMBL" id="MBB3118265.1"/>
    </source>
</evidence>
<comment type="caution">
    <text evidence="1">The sequence shown here is derived from an EMBL/GenBank/DDBJ whole genome shotgun (WGS) entry which is preliminary data.</text>
</comment>
<organism evidence="1 2">
    <name type="scientific">Pseudoduganella violacea</name>
    <dbReference type="NCBI Taxonomy" id="1715466"/>
    <lineage>
        <taxon>Bacteria</taxon>
        <taxon>Pseudomonadati</taxon>
        <taxon>Pseudomonadota</taxon>
        <taxon>Betaproteobacteria</taxon>
        <taxon>Burkholderiales</taxon>
        <taxon>Oxalobacteraceae</taxon>
        <taxon>Telluria group</taxon>
        <taxon>Pseudoduganella</taxon>
    </lineage>
</organism>
<dbReference type="EMBL" id="JACHXD010000003">
    <property type="protein sequence ID" value="MBB3118265.1"/>
    <property type="molecule type" value="Genomic_DNA"/>
</dbReference>
<evidence type="ECO:0000313" key="2">
    <source>
        <dbReference type="Proteomes" id="UP000541535"/>
    </source>
</evidence>
<protein>
    <submittedName>
        <fullName evidence="1">Uncharacterized protein</fullName>
    </submittedName>
</protein>
<keyword evidence="2" id="KW-1185">Reference proteome</keyword>
<proteinExistence type="predicted"/>
<name>A0A7W5FSY9_9BURK</name>
<reference evidence="1 2" key="1">
    <citation type="submission" date="2020-08" db="EMBL/GenBank/DDBJ databases">
        <title>Genomic Encyclopedia of Type Strains, Phase III (KMG-III): the genomes of soil and plant-associated and newly described type strains.</title>
        <authorList>
            <person name="Whitman W."/>
        </authorList>
    </citation>
    <scope>NUCLEOTIDE SEQUENCE [LARGE SCALE GENOMIC DNA]</scope>
    <source>
        <strain evidence="1 2">CECT 8897</strain>
    </source>
</reference>
<gene>
    <name evidence="1" type="ORF">FHS03_001296</name>
</gene>
<dbReference type="AlphaFoldDB" id="A0A7W5FSY9"/>